<dbReference type="OrthoDB" id="1065092at2"/>
<feature type="signal peptide" evidence="1">
    <location>
        <begin position="1"/>
        <end position="24"/>
    </location>
</feature>
<evidence type="ECO:0000313" key="3">
    <source>
        <dbReference type="Proteomes" id="UP000053937"/>
    </source>
</evidence>
<dbReference type="RefSeq" id="WP_059139645.1">
    <property type="nucleotide sequence ID" value="NZ_LMBR01000239.1"/>
</dbReference>
<gene>
    <name evidence="2" type="ORF">ASB62_09490</name>
</gene>
<protein>
    <submittedName>
        <fullName evidence="2">Uncharacterized protein</fullName>
    </submittedName>
</protein>
<name>A0A101J500_CHLLI</name>
<evidence type="ECO:0000256" key="1">
    <source>
        <dbReference type="SAM" id="SignalP"/>
    </source>
</evidence>
<evidence type="ECO:0000313" key="2">
    <source>
        <dbReference type="EMBL" id="KUL20342.1"/>
    </source>
</evidence>
<dbReference type="EMBL" id="LMBR01000239">
    <property type="protein sequence ID" value="KUL20342.1"/>
    <property type="molecule type" value="Genomic_DNA"/>
</dbReference>
<proteinExistence type="predicted"/>
<feature type="chain" id="PRO_5007097373" evidence="1">
    <location>
        <begin position="25"/>
        <end position="221"/>
    </location>
</feature>
<accession>A0A101J500</accession>
<keyword evidence="1" id="KW-0732">Signal</keyword>
<dbReference type="AlphaFoldDB" id="A0A101J500"/>
<keyword evidence="3" id="KW-1185">Reference proteome</keyword>
<organism evidence="2 3">
    <name type="scientific">Chlorobium limicola</name>
    <dbReference type="NCBI Taxonomy" id="1092"/>
    <lineage>
        <taxon>Bacteria</taxon>
        <taxon>Pseudomonadati</taxon>
        <taxon>Chlorobiota</taxon>
        <taxon>Chlorobiia</taxon>
        <taxon>Chlorobiales</taxon>
        <taxon>Chlorobiaceae</taxon>
        <taxon>Chlorobium/Pelodictyon group</taxon>
        <taxon>Chlorobium</taxon>
    </lineage>
</organism>
<sequence length="221" mass="23694">MKKSVKIASLAIALFAGLGSTAQAEGFKIGADVVSSYVWRGTDYGDSPAIQPNLSYTFPGIGIVVGAWGSYAIAEDGDERYKEVDLYVTVPVGPFSFTLTDYYIPVGDNSDSFDFSDDGPNVLEASVGYSYKNLGLLAAINIAGADTDNAKYCEATYKFYDKDGFTAKAVVGAGDETYVEGDNDNFSVVNTGISVSKDRFTASYIYNPDSEKSHLVFMASF</sequence>
<dbReference type="Proteomes" id="UP000053937">
    <property type="component" value="Unassembled WGS sequence"/>
</dbReference>
<reference evidence="2 3" key="1">
    <citation type="submission" date="2015-10" db="EMBL/GenBank/DDBJ databases">
        <title>Draft Genome Sequence of Chlorobium limicola strain Frasassi Growing under Artificial Lighting in the Frasassi Cave System.</title>
        <authorList>
            <person name="Mansor M."/>
            <person name="Macalady J."/>
        </authorList>
    </citation>
    <scope>NUCLEOTIDE SEQUENCE [LARGE SCALE GENOMIC DNA]</scope>
    <source>
        <strain evidence="2 3">Frasassi</strain>
    </source>
</reference>
<comment type="caution">
    <text evidence="2">The sequence shown here is derived from an EMBL/GenBank/DDBJ whole genome shotgun (WGS) entry which is preliminary data.</text>
</comment>